<protein>
    <submittedName>
        <fullName evidence="2">Outer membrane protein assembly factor BamB, contains PQQ-like beta-propeller repeat</fullName>
    </submittedName>
</protein>
<dbReference type="STRING" id="1993.SAMN04489713_1289"/>
<dbReference type="InParanoid" id="A0A1I5XRJ7"/>
<feature type="domain" description="Pyrrolo-quinoline quinone repeat" evidence="1">
    <location>
        <begin position="250"/>
        <end position="373"/>
    </location>
</feature>
<dbReference type="EMBL" id="FOVH01000028">
    <property type="protein sequence ID" value="SFQ34553.1"/>
    <property type="molecule type" value="Genomic_DNA"/>
</dbReference>
<feature type="domain" description="Pyrrolo-quinoline quinone repeat" evidence="1">
    <location>
        <begin position="81"/>
        <end position="223"/>
    </location>
</feature>
<dbReference type="SUPFAM" id="SSF50998">
    <property type="entry name" value="Quinoprotein alcohol dehydrogenase-like"/>
    <property type="match status" value="1"/>
</dbReference>
<organism evidence="2 3">
    <name type="scientific">Actinomadura madurae</name>
    <dbReference type="NCBI Taxonomy" id="1993"/>
    <lineage>
        <taxon>Bacteria</taxon>
        <taxon>Bacillati</taxon>
        <taxon>Actinomycetota</taxon>
        <taxon>Actinomycetes</taxon>
        <taxon>Streptosporangiales</taxon>
        <taxon>Thermomonosporaceae</taxon>
        <taxon>Actinomadura</taxon>
    </lineage>
</organism>
<dbReference type="Proteomes" id="UP000183413">
    <property type="component" value="Unassembled WGS sequence"/>
</dbReference>
<dbReference type="Gene3D" id="2.40.10.480">
    <property type="match status" value="1"/>
</dbReference>
<dbReference type="Pfam" id="PF13360">
    <property type="entry name" value="PQQ_2"/>
    <property type="match status" value="2"/>
</dbReference>
<keyword evidence="3" id="KW-1185">Reference proteome</keyword>
<proteinExistence type="predicted"/>
<evidence type="ECO:0000313" key="2">
    <source>
        <dbReference type="EMBL" id="SFQ34553.1"/>
    </source>
</evidence>
<reference evidence="2 3" key="1">
    <citation type="submission" date="2016-10" db="EMBL/GenBank/DDBJ databases">
        <authorList>
            <person name="de Groot N.N."/>
        </authorList>
    </citation>
    <scope>NUCLEOTIDE SEQUENCE [LARGE SCALE GENOMIC DNA]</scope>
    <source>
        <strain evidence="2 3">DSM 43067</strain>
    </source>
</reference>
<evidence type="ECO:0000259" key="1">
    <source>
        <dbReference type="Pfam" id="PF13360"/>
    </source>
</evidence>
<dbReference type="AlphaFoldDB" id="A0A1I5XRJ7"/>
<dbReference type="InterPro" id="IPR002372">
    <property type="entry name" value="PQQ_rpt_dom"/>
</dbReference>
<dbReference type="InterPro" id="IPR011047">
    <property type="entry name" value="Quinoprotein_ADH-like_sf"/>
</dbReference>
<name>A0A1I5XRJ7_9ACTN</name>
<evidence type="ECO:0000313" key="3">
    <source>
        <dbReference type="Proteomes" id="UP000183413"/>
    </source>
</evidence>
<sequence length="423" mass="45219">MREGASVPSLGRMISMARPARIWAALALILAAVVPMADTAAQPDRCLEDFAPADEGTARPTPVAERALVQARNFPGDRHLGRLRWATAHPAGDEVRLGPVKGGLVAVNLPPERGDGREWPVVRVMRASDGATVWERRGTTPPGAAGAPGILNLSSSDHVAAFDITTGRNLWCAQRSGRFPEGLDNETVVTEHGDVLDIGTSITSLHARTGKPRWHIPAQLDTTATGAGVLAYDTNTAPAGLHVRRLPDATLLWRATGPIKRVIGVGAGRVLVEEGSNDSSWIVAYDLGTGQRRWRRPVTGLGMPGWRLLDDRLLVGDTFLSDSHVQALNLSDGSPLWSVDVPGGLDTEYAPLHRASLYGPDPSGGLKVFDTKRGTMSRTLPSVAWPPPRIETDSVAFENNLAIGDGLLLAQIDNLTLAFDLPH</sequence>
<dbReference type="Gene3D" id="2.130.10.10">
    <property type="entry name" value="YVTN repeat-like/Quinoprotein amine dehydrogenase"/>
    <property type="match status" value="1"/>
</dbReference>
<gene>
    <name evidence="2" type="ORF">SAMN04489713_1289</name>
</gene>
<dbReference type="InterPro" id="IPR015943">
    <property type="entry name" value="WD40/YVTN_repeat-like_dom_sf"/>
</dbReference>
<accession>A0A1I5XRJ7</accession>